<name>A0A7D3USE7_9VIRU</name>
<evidence type="ECO:0000259" key="5">
    <source>
        <dbReference type="PROSITE" id="PS50089"/>
    </source>
</evidence>
<dbReference type="InterPro" id="IPR013083">
    <property type="entry name" value="Znf_RING/FYVE/PHD"/>
</dbReference>
<dbReference type="Gene3D" id="3.30.40.10">
    <property type="entry name" value="Zinc/RING finger domain, C3HC4 (zinc finger)"/>
    <property type="match status" value="1"/>
</dbReference>
<organism evidence="6 7">
    <name type="scientific">Fadolivirus FV1/VV64</name>
    <dbReference type="NCBI Taxonomy" id="3070911"/>
    <lineage>
        <taxon>Viruses</taxon>
        <taxon>Varidnaviria</taxon>
        <taxon>Bamfordvirae</taxon>
        <taxon>Nucleocytoviricota</taxon>
        <taxon>Megaviricetes</taxon>
        <taxon>Imitervirales</taxon>
        <taxon>Mimiviridae</taxon>
        <taxon>Klosneuvirinae</taxon>
        <taxon>Fadolivirus</taxon>
        <taxon>Fadolivirus algeromassiliense</taxon>
    </lineage>
</organism>
<evidence type="ECO:0000256" key="2">
    <source>
        <dbReference type="ARBA" id="ARBA00022771"/>
    </source>
</evidence>
<dbReference type="GO" id="GO:0008270">
    <property type="term" value="F:zinc ion binding"/>
    <property type="evidence" value="ECO:0007669"/>
    <property type="project" value="UniProtKB-KW"/>
</dbReference>
<dbReference type="InterPro" id="IPR004181">
    <property type="entry name" value="Znf_MIZ"/>
</dbReference>
<dbReference type="InterPro" id="IPR001841">
    <property type="entry name" value="Znf_RING"/>
</dbReference>
<evidence type="ECO:0000256" key="1">
    <source>
        <dbReference type="ARBA" id="ARBA00022723"/>
    </source>
</evidence>
<evidence type="ECO:0000313" key="6">
    <source>
        <dbReference type="EMBL" id="QKF93510.1"/>
    </source>
</evidence>
<keyword evidence="2 4" id="KW-0863">Zinc-finger</keyword>
<protein>
    <submittedName>
        <fullName evidence="6">SP-RING finger protein</fullName>
    </submittedName>
</protein>
<dbReference type="EMBL" id="MT418680">
    <property type="protein sequence ID" value="QKF93510.1"/>
    <property type="molecule type" value="Genomic_DNA"/>
</dbReference>
<accession>A0A7D3USE7</accession>
<keyword evidence="7" id="KW-1185">Reference proteome</keyword>
<evidence type="ECO:0000256" key="4">
    <source>
        <dbReference type="PROSITE-ProRule" id="PRU00175"/>
    </source>
</evidence>
<gene>
    <name evidence="6" type="ORF">Fadolivirus_1_52</name>
</gene>
<feature type="domain" description="RING-type" evidence="5">
    <location>
        <begin position="7"/>
        <end position="44"/>
    </location>
</feature>
<sequence length="159" mass="18183">MSDTFVCPITLEQFKEPIIIPTCGHTFDKNGLINLPNKKCPICKTDFVGNPLNFPFNWTIISHLGLEIKQNKLVENDIMSYDANQAKLDREKAINESRDMIVKNILHNIKILALKGMCTYEFDYKNISSVVVQAVMKELANRKFSVQLSSNNLYIGWNN</sequence>
<keyword evidence="1" id="KW-0479">Metal-binding</keyword>
<dbReference type="SUPFAM" id="SSF57850">
    <property type="entry name" value="RING/U-box"/>
    <property type="match status" value="1"/>
</dbReference>
<keyword evidence="3" id="KW-0862">Zinc</keyword>
<proteinExistence type="predicted"/>
<evidence type="ECO:0000313" key="7">
    <source>
        <dbReference type="Proteomes" id="UP001162001"/>
    </source>
</evidence>
<evidence type="ECO:0000256" key="3">
    <source>
        <dbReference type="ARBA" id="ARBA00022833"/>
    </source>
</evidence>
<dbReference type="PROSITE" id="PS50089">
    <property type="entry name" value="ZF_RING_2"/>
    <property type="match status" value="1"/>
</dbReference>
<dbReference type="Proteomes" id="UP001162001">
    <property type="component" value="Segment"/>
</dbReference>
<dbReference type="Pfam" id="PF11789">
    <property type="entry name" value="zf-Nse"/>
    <property type="match status" value="1"/>
</dbReference>
<reference evidence="6 7" key="1">
    <citation type="submission" date="2020-04" db="EMBL/GenBank/DDBJ databases">
        <title>Advantages and limits of metagenomic assembly and binning of a giant virus.</title>
        <authorList>
            <person name="Schulz F."/>
            <person name="Andreani J."/>
            <person name="Francis R."/>
            <person name="Boudjemaa H."/>
            <person name="Bou Khalil J.Y."/>
            <person name="Lee J."/>
            <person name="La Scola B."/>
            <person name="Woyke T."/>
        </authorList>
    </citation>
    <scope>NUCLEOTIDE SEQUENCE [LARGE SCALE GENOMIC DNA]</scope>
    <source>
        <strain evidence="6 7">FV1/VV64</strain>
    </source>
</reference>